<dbReference type="EMBL" id="VOIH02000004">
    <property type="protein sequence ID" value="KAF3448133.1"/>
    <property type="molecule type" value="Genomic_DNA"/>
</dbReference>
<comment type="caution">
    <text evidence="2">The sequence shown here is derived from an EMBL/GenBank/DDBJ whole genome shotgun (WGS) entry which is preliminary data.</text>
</comment>
<evidence type="ECO:0000256" key="1">
    <source>
        <dbReference type="SAM" id="MobiDB-lite"/>
    </source>
</evidence>
<reference evidence="2" key="1">
    <citation type="submission" date="2020-03" db="EMBL/GenBank/DDBJ databases">
        <title>A high-quality chromosome-level genome assembly of a woody plant with both climbing and erect habits, Rhamnella rubrinervis.</title>
        <authorList>
            <person name="Lu Z."/>
            <person name="Yang Y."/>
            <person name="Zhu X."/>
            <person name="Sun Y."/>
        </authorList>
    </citation>
    <scope>NUCLEOTIDE SEQUENCE</scope>
    <source>
        <strain evidence="2">BYM</strain>
        <tissue evidence="2">Leaf</tissue>
    </source>
</reference>
<name>A0A8K0MJM8_9ROSA</name>
<sequence>MICRTSRIGANDMSYLKDRCKLPNYIQLPAPRACERANSLRHGSIFPPHHQYGVALLRVSAWETTAEQLALPPWTYSLEVRPSESQLTKSLKVSPSLEVPYIHILEGCIRLLCGEATDPLWLAQSSRYLLEAFMREDNAFKKKAAAYSNILATNKTLKEDGLYLKQVVVEANTEPNNLRRGGLKLIEKEKVLASLGQGFSRVAAEHGTLDERARPSTNARNVSSAAQPSCGDVK</sequence>
<accession>A0A8K0MJM8</accession>
<organism evidence="2 3">
    <name type="scientific">Rhamnella rubrinervis</name>
    <dbReference type="NCBI Taxonomy" id="2594499"/>
    <lineage>
        <taxon>Eukaryota</taxon>
        <taxon>Viridiplantae</taxon>
        <taxon>Streptophyta</taxon>
        <taxon>Embryophyta</taxon>
        <taxon>Tracheophyta</taxon>
        <taxon>Spermatophyta</taxon>
        <taxon>Magnoliopsida</taxon>
        <taxon>eudicotyledons</taxon>
        <taxon>Gunneridae</taxon>
        <taxon>Pentapetalae</taxon>
        <taxon>rosids</taxon>
        <taxon>fabids</taxon>
        <taxon>Rosales</taxon>
        <taxon>Rhamnaceae</taxon>
        <taxon>rhamnoid group</taxon>
        <taxon>Rhamneae</taxon>
        <taxon>Rhamnella</taxon>
    </lineage>
</organism>
<feature type="compositionally biased region" description="Polar residues" evidence="1">
    <location>
        <begin position="215"/>
        <end position="227"/>
    </location>
</feature>
<dbReference type="Proteomes" id="UP000796880">
    <property type="component" value="Unassembled WGS sequence"/>
</dbReference>
<evidence type="ECO:0000313" key="2">
    <source>
        <dbReference type="EMBL" id="KAF3448133.1"/>
    </source>
</evidence>
<keyword evidence="3" id="KW-1185">Reference proteome</keyword>
<dbReference type="AlphaFoldDB" id="A0A8K0MJM8"/>
<proteinExistence type="predicted"/>
<evidence type="ECO:0000313" key="3">
    <source>
        <dbReference type="Proteomes" id="UP000796880"/>
    </source>
</evidence>
<gene>
    <name evidence="2" type="ORF">FNV43_RR08844</name>
</gene>
<feature type="region of interest" description="Disordered" evidence="1">
    <location>
        <begin position="211"/>
        <end position="234"/>
    </location>
</feature>
<protein>
    <submittedName>
        <fullName evidence="2">Uncharacterized protein</fullName>
    </submittedName>
</protein>